<dbReference type="EMBL" id="CCKQ01011396">
    <property type="protein sequence ID" value="CDW82960.1"/>
    <property type="molecule type" value="Genomic_DNA"/>
</dbReference>
<keyword evidence="3" id="KW-0812">Transmembrane</keyword>
<sequence length="332" mass="37562">MGNSYGGFGGSYGGMNSMYGNNMGGMMNNMNPEQMQQQNGPNPNGQQQQEYQFDLRRDMRDTIGGLNASLGLAYGVSQMANLGTIGIKYLFKALKWLFKKVFNTNNIIAPIKFLLKLILGRDIFRGSRQAQMQVQSLDYLEKIWQTTNNQQQNPNPRDPLLPRKIFGMSINLVKSLVLALVGVGIQLVLFLMKRGKARRLEEIEKQEVEERKRQLEQEWLAAQEESDPELVILRGLEESKIAMNFDNSIQAYDGELTSMTFNHVKSSKAFKNKIDIVDESDLSWLGTTASSSINISDIDQQSLLKSEDGWQKRRAISNAKKVEFSSISNQQQ</sequence>
<feature type="region of interest" description="Disordered" evidence="2">
    <location>
        <begin position="28"/>
        <end position="49"/>
    </location>
</feature>
<proteinExistence type="predicted"/>
<dbReference type="OrthoDB" id="10624498at2759"/>
<evidence type="ECO:0008006" key="6">
    <source>
        <dbReference type="Google" id="ProtNLM"/>
    </source>
</evidence>
<dbReference type="Proteomes" id="UP000039865">
    <property type="component" value="Unassembled WGS sequence"/>
</dbReference>
<reference evidence="4 5" key="1">
    <citation type="submission" date="2014-06" db="EMBL/GenBank/DDBJ databases">
        <authorList>
            <person name="Swart Estienne"/>
        </authorList>
    </citation>
    <scope>NUCLEOTIDE SEQUENCE [LARGE SCALE GENOMIC DNA]</scope>
    <source>
        <strain evidence="4 5">130c</strain>
    </source>
</reference>
<dbReference type="InParanoid" id="A0A078AKR0"/>
<feature type="coiled-coil region" evidence="1">
    <location>
        <begin position="198"/>
        <end position="225"/>
    </location>
</feature>
<name>A0A078AKR0_STYLE</name>
<organism evidence="4 5">
    <name type="scientific">Stylonychia lemnae</name>
    <name type="common">Ciliate</name>
    <dbReference type="NCBI Taxonomy" id="5949"/>
    <lineage>
        <taxon>Eukaryota</taxon>
        <taxon>Sar</taxon>
        <taxon>Alveolata</taxon>
        <taxon>Ciliophora</taxon>
        <taxon>Intramacronucleata</taxon>
        <taxon>Spirotrichea</taxon>
        <taxon>Stichotrichia</taxon>
        <taxon>Sporadotrichida</taxon>
        <taxon>Oxytrichidae</taxon>
        <taxon>Stylonychinae</taxon>
        <taxon>Stylonychia</taxon>
    </lineage>
</organism>
<evidence type="ECO:0000313" key="4">
    <source>
        <dbReference type="EMBL" id="CDW82960.1"/>
    </source>
</evidence>
<dbReference type="AlphaFoldDB" id="A0A078AKR0"/>
<protein>
    <recommendedName>
        <fullName evidence="6">Peroxin-13</fullName>
    </recommendedName>
</protein>
<evidence type="ECO:0000256" key="2">
    <source>
        <dbReference type="SAM" id="MobiDB-lite"/>
    </source>
</evidence>
<keyword evidence="3" id="KW-1133">Transmembrane helix</keyword>
<evidence type="ECO:0000313" key="5">
    <source>
        <dbReference type="Proteomes" id="UP000039865"/>
    </source>
</evidence>
<keyword evidence="5" id="KW-1185">Reference proteome</keyword>
<evidence type="ECO:0000256" key="3">
    <source>
        <dbReference type="SAM" id="Phobius"/>
    </source>
</evidence>
<keyword evidence="1" id="KW-0175">Coiled coil</keyword>
<evidence type="ECO:0000256" key="1">
    <source>
        <dbReference type="SAM" id="Coils"/>
    </source>
</evidence>
<feature type="transmembrane region" description="Helical" evidence="3">
    <location>
        <begin position="172"/>
        <end position="192"/>
    </location>
</feature>
<keyword evidence="3" id="KW-0472">Membrane</keyword>
<accession>A0A078AKR0</accession>
<gene>
    <name evidence="4" type="primary">Contig7772.g8283</name>
    <name evidence="4" type="ORF">STYLEM_11997</name>
</gene>